<evidence type="ECO:0000256" key="6">
    <source>
        <dbReference type="ARBA" id="ARBA00023180"/>
    </source>
</evidence>
<comment type="catalytic activity">
    <reaction evidence="1">
        <text>Random hydrolysis of (1-&gt;6)-alpha-D-mannosidic linkages in unbranched (1-&gt;6)-mannans.</text>
        <dbReference type="EC" id="3.2.1.101"/>
    </reaction>
</comment>
<organism evidence="8 9">
    <name type="scientific">Puccinia striiformis f. sp. tritici PST-78</name>
    <dbReference type="NCBI Taxonomy" id="1165861"/>
    <lineage>
        <taxon>Eukaryota</taxon>
        <taxon>Fungi</taxon>
        <taxon>Dikarya</taxon>
        <taxon>Basidiomycota</taxon>
        <taxon>Pucciniomycotina</taxon>
        <taxon>Pucciniomycetes</taxon>
        <taxon>Pucciniales</taxon>
        <taxon>Pucciniaceae</taxon>
        <taxon>Puccinia</taxon>
    </lineage>
</organism>
<dbReference type="Pfam" id="PF03663">
    <property type="entry name" value="Glyco_hydro_76"/>
    <property type="match status" value="1"/>
</dbReference>
<dbReference type="AlphaFoldDB" id="A0A0L0V178"/>
<dbReference type="PANTHER" id="PTHR12145:SF36">
    <property type="entry name" value="MANNAN ENDO-1,6-ALPHA-MANNOSIDASE DCW1"/>
    <property type="match status" value="1"/>
</dbReference>
<evidence type="ECO:0000256" key="7">
    <source>
        <dbReference type="ARBA" id="ARBA00023295"/>
    </source>
</evidence>
<keyword evidence="4" id="KW-0732">Signal</keyword>
<dbReference type="Gene3D" id="1.50.10.20">
    <property type="match status" value="1"/>
</dbReference>
<comment type="caution">
    <text evidence="8">The sequence shown here is derived from an EMBL/GenBank/DDBJ whole genome shotgun (WGS) entry which is preliminary data.</text>
</comment>
<keyword evidence="6" id="KW-0325">Glycoprotein</keyword>
<dbReference type="InterPro" id="IPR005198">
    <property type="entry name" value="Glyco_hydro_76"/>
</dbReference>
<reference evidence="9" key="1">
    <citation type="submission" date="2014-03" db="EMBL/GenBank/DDBJ databases">
        <title>The Genome Sequence of Puccinia striiformis f. sp. tritici PST-78.</title>
        <authorList>
            <consortium name="The Broad Institute Genome Sequencing Platform"/>
            <person name="Cuomo C."/>
            <person name="Hulbert S."/>
            <person name="Chen X."/>
            <person name="Walker B."/>
            <person name="Young S.K."/>
            <person name="Zeng Q."/>
            <person name="Gargeya S."/>
            <person name="Fitzgerald M."/>
            <person name="Haas B."/>
            <person name="Abouelleil A."/>
            <person name="Alvarado L."/>
            <person name="Arachchi H.M."/>
            <person name="Berlin A.M."/>
            <person name="Chapman S.B."/>
            <person name="Goldberg J."/>
            <person name="Griggs A."/>
            <person name="Gujja S."/>
            <person name="Hansen M."/>
            <person name="Howarth C."/>
            <person name="Imamovic A."/>
            <person name="Larimer J."/>
            <person name="McCowan C."/>
            <person name="Montmayeur A."/>
            <person name="Murphy C."/>
            <person name="Neiman D."/>
            <person name="Pearson M."/>
            <person name="Priest M."/>
            <person name="Roberts A."/>
            <person name="Saif S."/>
            <person name="Shea T."/>
            <person name="Sisk P."/>
            <person name="Sykes S."/>
            <person name="Wortman J."/>
            <person name="Nusbaum C."/>
            <person name="Birren B."/>
        </authorList>
    </citation>
    <scope>NUCLEOTIDE SEQUENCE [LARGE SCALE GENOMIC DNA]</scope>
    <source>
        <strain evidence="9">race PST-78</strain>
    </source>
</reference>
<comment type="similarity">
    <text evidence="2">Belongs to the glycosyl hydrolase 76 family.</text>
</comment>
<name>A0A0L0V178_9BASI</name>
<keyword evidence="9" id="KW-1185">Reference proteome</keyword>
<dbReference type="EMBL" id="AJIL01000147">
    <property type="protein sequence ID" value="KNE93015.1"/>
    <property type="molecule type" value="Genomic_DNA"/>
</dbReference>
<dbReference type="EC" id="3.2.1.101" evidence="3"/>
<evidence type="ECO:0000256" key="5">
    <source>
        <dbReference type="ARBA" id="ARBA00022801"/>
    </source>
</evidence>
<dbReference type="OrthoDB" id="9984024at2759"/>
<evidence type="ECO:0000313" key="9">
    <source>
        <dbReference type="Proteomes" id="UP000054564"/>
    </source>
</evidence>
<dbReference type="GO" id="GO:0009272">
    <property type="term" value="P:fungal-type cell wall biogenesis"/>
    <property type="evidence" value="ECO:0007669"/>
    <property type="project" value="TreeGrafter"/>
</dbReference>
<dbReference type="InterPro" id="IPR014480">
    <property type="entry name" value="Mannan-1_6-alpha_mannosidase"/>
</dbReference>
<keyword evidence="5" id="KW-0378">Hydrolase</keyword>
<gene>
    <name evidence="8" type="ORF">PSTG_13589</name>
</gene>
<evidence type="ECO:0000256" key="1">
    <source>
        <dbReference type="ARBA" id="ARBA00001452"/>
    </source>
</evidence>
<accession>A0A0L0V178</accession>
<evidence type="ECO:0000256" key="3">
    <source>
        <dbReference type="ARBA" id="ARBA00012350"/>
    </source>
</evidence>
<dbReference type="SUPFAM" id="SSF48208">
    <property type="entry name" value="Six-hairpin glycosidases"/>
    <property type="match status" value="1"/>
</dbReference>
<evidence type="ECO:0000313" key="8">
    <source>
        <dbReference type="EMBL" id="KNE93015.1"/>
    </source>
</evidence>
<dbReference type="Proteomes" id="UP000054564">
    <property type="component" value="Unassembled WGS sequence"/>
</dbReference>
<sequence>MVQLLTGGLSLRCFDNQVTISQGTDSSATLLLLTKSKHSECNRLVLRIIRMLGSRALCILIWQSLLAALGTRSYAPRLQIEGRAQAEETGNSLSWCLDSDGQTPSAHNEMATEAINTRQFGSVSGAIEHPSIKVLSHCFCAQAQAVLERWVTSKPLGKPAERYAGGPTSAFRFPDTYYPNILQHRPILPIVIAALLSPVEIATFSKGHTTELYTNLRIIIFFSIRNIENFKSQNQNRPLSFTNMVGCKLLISVLGLSSVLGSSYSPTLDIKDTKQLTNAATAALKNLLTYHTRTPSGDFDQAQTPWHESGMIWGMFMDYAQYTGDSQFSELVTSALVNASFGTAHDFLGGDKSQLVQQFMGRWNDDILWPNLAVIAGAEIFGAQSPMGSSNGDWISLATKTYDQVWAETDNKCGGGIYWSRNRDSKGGHYKSLITQVEFISQAARNYMQTKNTTLIQQANTILQWITSSAIGDPQTGILWDGLEADDCGKISTSLWSYNYGQLLGSFAWMYRATGDQKYLDMTTPYFDFGARTFSGSNTSGIIAEQCEADKSCNRDQQGFKAVYVRNLAYLYRITNNSTMKSQIQSMIDTSVKAMVDKSCDQAWNCGGNWTQDTQPVKYIRSQHVSAALLVAAVGIHGNQKDSVLSGSGNSFNSTGPQRATVQQNARSAAHSTFIASFYGLLPQSFLFLVLSHLLVSTLV</sequence>
<dbReference type="GO" id="GO:0008496">
    <property type="term" value="F:mannan endo-1,6-alpha-mannosidase activity"/>
    <property type="evidence" value="ECO:0007669"/>
    <property type="project" value="UniProtKB-EC"/>
</dbReference>
<evidence type="ECO:0000256" key="4">
    <source>
        <dbReference type="ARBA" id="ARBA00022729"/>
    </source>
</evidence>
<protein>
    <recommendedName>
        <fullName evidence="3">mannan endo-1,6-alpha-mannosidase</fullName>
        <ecNumber evidence="3">3.2.1.101</ecNumber>
    </recommendedName>
</protein>
<proteinExistence type="inferred from homology"/>
<dbReference type="GO" id="GO:0016052">
    <property type="term" value="P:carbohydrate catabolic process"/>
    <property type="evidence" value="ECO:0007669"/>
    <property type="project" value="InterPro"/>
</dbReference>
<dbReference type="STRING" id="1165861.A0A0L0V178"/>
<evidence type="ECO:0000256" key="2">
    <source>
        <dbReference type="ARBA" id="ARBA00009699"/>
    </source>
</evidence>
<dbReference type="PANTHER" id="PTHR12145">
    <property type="entry name" value="MANNAN ENDO-1,6-ALPHA-MANNOSIDASE DCW1"/>
    <property type="match status" value="1"/>
</dbReference>
<keyword evidence="7" id="KW-0326">Glycosidase</keyword>
<dbReference type="InterPro" id="IPR008928">
    <property type="entry name" value="6-hairpin_glycosidase_sf"/>
</dbReference>